<name>A0A9P3G4F8_9APHY</name>
<keyword evidence="6" id="KW-0812">Transmembrane</keyword>
<feature type="domain" description="RING-type" evidence="7">
    <location>
        <begin position="26"/>
        <end position="77"/>
    </location>
</feature>
<evidence type="ECO:0000256" key="2">
    <source>
        <dbReference type="ARBA" id="ARBA00022771"/>
    </source>
</evidence>
<dbReference type="SUPFAM" id="SSF57850">
    <property type="entry name" value="RING/U-box"/>
    <property type="match status" value="1"/>
</dbReference>
<evidence type="ECO:0000256" key="3">
    <source>
        <dbReference type="ARBA" id="ARBA00022833"/>
    </source>
</evidence>
<feature type="domain" description="RING-CH-type" evidence="8">
    <location>
        <begin position="18"/>
        <end position="84"/>
    </location>
</feature>
<dbReference type="CDD" id="cd16495">
    <property type="entry name" value="RING_CH-C4HC3_MARCH"/>
    <property type="match status" value="1"/>
</dbReference>
<keyword evidence="10" id="KW-1185">Reference proteome</keyword>
<dbReference type="GO" id="GO:0008270">
    <property type="term" value="F:zinc ion binding"/>
    <property type="evidence" value="ECO:0007669"/>
    <property type="project" value="UniProtKB-KW"/>
</dbReference>
<sequence length="270" mass="29872">MPDEPAAATPNDTGGGDNQADDAPQCRICLDGEDPELGRLIRPCLCKGSVSYVHVKCLHRWRNSSTSNSAFYRCPQCGYHYRFARTQVAGIASNPIAVGLLSGVAFTLLLFLSSFVTTWLISGTGEDSYVFVYPWETFREVIRTAVCVLADTGCDEPRLLKARGGKLRYPAPRRPPTLLGRFARRLLLGLPTVGAGSLLNLLWSLPFPITHWLRVRLRRSGRNASDLMTLVLLTAVVIGAARALWKVYQLTERTVKRLLLRAEDAILEVS</sequence>
<feature type="region of interest" description="Disordered" evidence="5">
    <location>
        <begin position="1"/>
        <end position="20"/>
    </location>
</feature>
<dbReference type="EMBL" id="BPQB01000007">
    <property type="protein sequence ID" value="GJE87665.1"/>
    <property type="molecule type" value="Genomic_DNA"/>
</dbReference>
<evidence type="ECO:0000256" key="5">
    <source>
        <dbReference type="SAM" id="MobiDB-lite"/>
    </source>
</evidence>
<evidence type="ECO:0000313" key="9">
    <source>
        <dbReference type="EMBL" id="GJE87665.1"/>
    </source>
</evidence>
<evidence type="ECO:0000313" key="10">
    <source>
        <dbReference type="Proteomes" id="UP000703269"/>
    </source>
</evidence>
<evidence type="ECO:0000256" key="4">
    <source>
        <dbReference type="PROSITE-ProRule" id="PRU00175"/>
    </source>
</evidence>
<dbReference type="SMART" id="SM00744">
    <property type="entry name" value="RINGv"/>
    <property type="match status" value="1"/>
</dbReference>
<dbReference type="InterPro" id="IPR013083">
    <property type="entry name" value="Znf_RING/FYVE/PHD"/>
</dbReference>
<dbReference type="PROSITE" id="PS50089">
    <property type="entry name" value="ZF_RING_2"/>
    <property type="match status" value="1"/>
</dbReference>
<proteinExistence type="predicted"/>
<keyword evidence="6" id="KW-1133">Transmembrane helix</keyword>
<comment type="caution">
    <text evidence="9">The sequence shown here is derived from an EMBL/GenBank/DDBJ whole genome shotgun (WGS) entry which is preliminary data.</text>
</comment>
<gene>
    <name evidence="9" type="ORF">PsYK624_037480</name>
</gene>
<dbReference type="PROSITE" id="PS51292">
    <property type="entry name" value="ZF_RING_CH"/>
    <property type="match status" value="1"/>
</dbReference>
<evidence type="ECO:0000256" key="1">
    <source>
        <dbReference type="ARBA" id="ARBA00022723"/>
    </source>
</evidence>
<dbReference type="Pfam" id="PF12906">
    <property type="entry name" value="RINGv"/>
    <property type="match status" value="1"/>
</dbReference>
<dbReference type="AlphaFoldDB" id="A0A9P3G4F8"/>
<keyword evidence="2 4" id="KW-0863">Zinc-finger</keyword>
<dbReference type="OrthoDB" id="264354at2759"/>
<dbReference type="InterPro" id="IPR001841">
    <property type="entry name" value="Znf_RING"/>
</dbReference>
<dbReference type="PANTHER" id="PTHR46347:SF1">
    <property type="entry name" value="RING_FYVE_PHD ZINC FINGER SUPERFAMILY PROTEIN"/>
    <property type="match status" value="1"/>
</dbReference>
<dbReference type="InterPro" id="IPR011016">
    <property type="entry name" value="Znf_RING-CH"/>
</dbReference>
<accession>A0A9P3G4F8</accession>
<protein>
    <submittedName>
        <fullName evidence="9">E3 ubiquitin-protein ligase MARCH</fullName>
    </submittedName>
</protein>
<dbReference type="Proteomes" id="UP000703269">
    <property type="component" value="Unassembled WGS sequence"/>
</dbReference>
<keyword evidence="1" id="KW-0479">Metal-binding</keyword>
<keyword evidence="6" id="KW-0472">Membrane</keyword>
<evidence type="ECO:0000259" key="7">
    <source>
        <dbReference type="PROSITE" id="PS50089"/>
    </source>
</evidence>
<feature type="transmembrane region" description="Helical" evidence="6">
    <location>
        <begin position="227"/>
        <end position="245"/>
    </location>
</feature>
<feature type="transmembrane region" description="Helical" evidence="6">
    <location>
        <begin position="186"/>
        <end position="206"/>
    </location>
</feature>
<evidence type="ECO:0000259" key="8">
    <source>
        <dbReference type="PROSITE" id="PS51292"/>
    </source>
</evidence>
<reference evidence="9 10" key="1">
    <citation type="submission" date="2021-08" db="EMBL/GenBank/DDBJ databases">
        <title>Draft Genome Sequence of Phanerochaete sordida strain YK-624.</title>
        <authorList>
            <person name="Mori T."/>
            <person name="Dohra H."/>
            <person name="Suzuki T."/>
            <person name="Kawagishi H."/>
            <person name="Hirai H."/>
        </authorList>
    </citation>
    <scope>NUCLEOTIDE SEQUENCE [LARGE SCALE GENOMIC DNA]</scope>
    <source>
        <strain evidence="9 10">YK-624</strain>
    </source>
</reference>
<dbReference type="PANTHER" id="PTHR46347">
    <property type="entry name" value="RING/FYVE/PHD ZINC FINGER SUPERFAMILY PROTEIN"/>
    <property type="match status" value="1"/>
</dbReference>
<evidence type="ECO:0000256" key="6">
    <source>
        <dbReference type="SAM" id="Phobius"/>
    </source>
</evidence>
<organism evidence="9 10">
    <name type="scientific">Phanerochaete sordida</name>
    <dbReference type="NCBI Taxonomy" id="48140"/>
    <lineage>
        <taxon>Eukaryota</taxon>
        <taxon>Fungi</taxon>
        <taxon>Dikarya</taxon>
        <taxon>Basidiomycota</taxon>
        <taxon>Agaricomycotina</taxon>
        <taxon>Agaricomycetes</taxon>
        <taxon>Polyporales</taxon>
        <taxon>Phanerochaetaceae</taxon>
        <taxon>Phanerochaete</taxon>
    </lineage>
</organism>
<dbReference type="Gene3D" id="3.30.40.10">
    <property type="entry name" value="Zinc/RING finger domain, C3HC4 (zinc finger)"/>
    <property type="match status" value="1"/>
</dbReference>
<feature type="transmembrane region" description="Helical" evidence="6">
    <location>
        <begin position="96"/>
        <end position="121"/>
    </location>
</feature>
<keyword evidence="3" id="KW-0862">Zinc</keyword>